<evidence type="ECO:0000256" key="3">
    <source>
        <dbReference type="ARBA" id="ARBA00022490"/>
    </source>
</evidence>
<evidence type="ECO:0000313" key="9">
    <source>
        <dbReference type="Ensembl" id="ENSSRHP00000003576.1"/>
    </source>
</evidence>
<accession>A0A673FRJ4</accession>
<dbReference type="SUPFAM" id="SSF54211">
    <property type="entry name" value="Ribosomal protein S5 domain 2-like"/>
    <property type="match status" value="1"/>
</dbReference>
<dbReference type="InterPro" id="IPR006575">
    <property type="entry name" value="RWD_dom"/>
</dbReference>
<dbReference type="InterPro" id="IPR016135">
    <property type="entry name" value="UBQ-conjugating_enzyme/RWD"/>
</dbReference>
<dbReference type="InterPro" id="IPR001498">
    <property type="entry name" value="Impact_N"/>
</dbReference>
<evidence type="ECO:0000256" key="5">
    <source>
        <dbReference type="ARBA" id="ARBA00022845"/>
    </source>
</evidence>
<dbReference type="Pfam" id="PF05773">
    <property type="entry name" value="RWD"/>
    <property type="match status" value="1"/>
</dbReference>
<comment type="subunit">
    <text evidence="7">Interacts with GCN1; prevents the interaction of GCN1 with EIF2AK4/GCN2 and inhibits EIF2AK4/GCN2 kinase activity. Interaction with RPL39; this interaction occurs in a GCN1-independent manner. Associates with ribosomes; this interaction occurs in a GCN1-independent manner. Associates with actin; this interaction occurs in a GCN1-independent manner.</text>
</comment>
<reference evidence="9" key="1">
    <citation type="submission" date="2025-08" db="UniProtKB">
        <authorList>
            <consortium name="Ensembl"/>
        </authorList>
    </citation>
    <scope>IDENTIFICATION</scope>
</reference>
<dbReference type="AlphaFoldDB" id="A0A673FRJ4"/>
<dbReference type="SMART" id="SM00591">
    <property type="entry name" value="RWD"/>
    <property type="match status" value="1"/>
</dbReference>
<evidence type="ECO:0000256" key="1">
    <source>
        <dbReference type="ARBA" id="ARBA00004496"/>
    </source>
</evidence>
<keyword evidence="3" id="KW-0963">Cytoplasm</keyword>
<comment type="subcellular location">
    <subcellularLocation>
        <location evidence="1">Cytoplasm</location>
    </subcellularLocation>
</comment>
<dbReference type="Gene3D" id="3.10.110.10">
    <property type="entry name" value="Ubiquitin Conjugating Enzyme"/>
    <property type="match status" value="1"/>
</dbReference>
<dbReference type="PROSITE" id="PS50908">
    <property type="entry name" value="RWD"/>
    <property type="match status" value="1"/>
</dbReference>
<dbReference type="GO" id="GO:0006446">
    <property type="term" value="P:regulation of translational initiation"/>
    <property type="evidence" value="ECO:0007669"/>
    <property type="project" value="TreeGrafter"/>
</dbReference>
<dbReference type="Proteomes" id="UP000472270">
    <property type="component" value="Unassembled WGS sequence"/>
</dbReference>
<keyword evidence="4" id="KW-0678">Repressor</keyword>
<dbReference type="InterPro" id="IPR036956">
    <property type="entry name" value="Impact_N_sf"/>
</dbReference>
<evidence type="ECO:0000256" key="2">
    <source>
        <dbReference type="ARBA" id="ARBA00007665"/>
    </source>
</evidence>
<dbReference type="SUPFAM" id="SSF54495">
    <property type="entry name" value="UBC-like"/>
    <property type="match status" value="1"/>
</dbReference>
<dbReference type="FunFam" id="3.30.230.30:FF:000001">
    <property type="entry name" value="IMPACT isoform 1"/>
    <property type="match status" value="1"/>
</dbReference>
<comment type="similarity">
    <text evidence="2">Belongs to the IMPACT family.</text>
</comment>
<organism evidence="9 10">
    <name type="scientific">Sinocyclocheilus rhinocerous</name>
    <dbReference type="NCBI Taxonomy" id="307959"/>
    <lineage>
        <taxon>Eukaryota</taxon>
        <taxon>Metazoa</taxon>
        <taxon>Chordata</taxon>
        <taxon>Craniata</taxon>
        <taxon>Vertebrata</taxon>
        <taxon>Euteleostomi</taxon>
        <taxon>Actinopterygii</taxon>
        <taxon>Neopterygii</taxon>
        <taxon>Teleostei</taxon>
        <taxon>Ostariophysi</taxon>
        <taxon>Cypriniformes</taxon>
        <taxon>Cyprinidae</taxon>
        <taxon>Cyprininae</taxon>
        <taxon>Sinocyclocheilus</taxon>
    </lineage>
</organism>
<dbReference type="PANTHER" id="PTHR16301:SF25">
    <property type="entry name" value="PROTEIN IMPACT"/>
    <property type="match status" value="1"/>
</dbReference>
<reference evidence="9" key="2">
    <citation type="submission" date="2025-09" db="UniProtKB">
        <authorList>
            <consortium name="Ensembl"/>
        </authorList>
    </citation>
    <scope>IDENTIFICATION</scope>
</reference>
<sequence>SFVLQIEEIEALSSIYAEEWCVIDEAARVFCIRVSDDSQRPRLTLCLQIILPPDYPSSAPPIYQINAGWLRGADRTTLSNSLEELYVENTGESILYLWVEKIREFLAEKSQKLPLIKHGETITDRRSTFQPHLAAVVTPKQVQRVLNHLYENKKIASATHNIYAYRIYCEDKNSFLQDCEDDGETANMARLLTSFLILDVRNVLVVVSRWYGGILLGPDRFKHINNCARNILIQEGYTDTSRGIKAKYM</sequence>
<keyword evidence="10" id="KW-1185">Reference proteome</keyword>
<dbReference type="PANTHER" id="PTHR16301">
    <property type="entry name" value="IMPACT-RELATED"/>
    <property type="match status" value="1"/>
</dbReference>
<dbReference type="GO" id="GO:0005737">
    <property type="term" value="C:cytoplasm"/>
    <property type="evidence" value="ECO:0007669"/>
    <property type="project" value="UniProtKB-SubCell"/>
</dbReference>
<gene>
    <name evidence="9" type="primary">impact</name>
</gene>
<dbReference type="InterPro" id="IPR020568">
    <property type="entry name" value="Ribosomal_Su5_D2-typ_SF"/>
</dbReference>
<evidence type="ECO:0000256" key="6">
    <source>
        <dbReference type="ARBA" id="ARBA00023016"/>
    </source>
</evidence>
<evidence type="ECO:0000256" key="4">
    <source>
        <dbReference type="ARBA" id="ARBA00022491"/>
    </source>
</evidence>
<evidence type="ECO:0000256" key="7">
    <source>
        <dbReference type="ARBA" id="ARBA00047127"/>
    </source>
</evidence>
<feature type="domain" description="RWD" evidence="8">
    <location>
        <begin position="7"/>
        <end position="109"/>
    </location>
</feature>
<proteinExistence type="inferred from homology"/>
<dbReference type="Ensembl" id="ENSSRHT00000003709.1">
    <property type="protein sequence ID" value="ENSSRHP00000003576.1"/>
    <property type="gene ID" value="ENSSRHG00000002412.1"/>
</dbReference>
<evidence type="ECO:0000259" key="8">
    <source>
        <dbReference type="PROSITE" id="PS50908"/>
    </source>
</evidence>
<keyword evidence="6" id="KW-0346">Stress response</keyword>
<dbReference type="CDD" id="cd23821">
    <property type="entry name" value="RWD_IMPACT"/>
    <property type="match status" value="1"/>
</dbReference>
<name>A0A673FRJ4_9TELE</name>
<keyword evidence="5" id="KW-0810">Translation regulation</keyword>
<dbReference type="InterPro" id="IPR023582">
    <property type="entry name" value="Impact"/>
</dbReference>
<evidence type="ECO:0000313" key="10">
    <source>
        <dbReference type="Proteomes" id="UP000472270"/>
    </source>
</evidence>
<dbReference type="GO" id="GO:0140469">
    <property type="term" value="P:GCN2-mediated signaling"/>
    <property type="evidence" value="ECO:0007669"/>
    <property type="project" value="TreeGrafter"/>
</dbReference>
<dbReference type="Pfam" id="PF01205">
    <property type="entry name" value="Impact_N"/>
    <property type="match status" value="1"/>
</dbReference>
<dbReference type="Gene3D" id="3.30.230.30">
    <property type="entry name" value="Impact, N-terminal domain"/>
    <property type="match status" value="1"/>
</dbReference>
<protein>
    <recommendedName>
        <fullName evidence="8">RWD domain-containing protein</fullName>
    </recommendedName>
</protein>